<feature type="transmembrane region" description="Helical" evidence="7">
    <location>
        <begin position="256"/>
        <end position="277"/>
    </location>
</feature>
<feature type="compositionally biased region" description="Low complexity" evidence="6">
    <location>
        <begin position="480"/>
        <end position="489"/>
    </location>
</feature>
<feature type="transmembrane region" description="Helical" evidence="7">
    <location>
        <begin position="297"/>
        <end position="316"/>
    </location>
</feature>
<feature type="transmembrane region" description="Helical" evidence="7">
    <location>
        <begin position="81"/>
        <end position="108"/>
    </location>
</feature>
<evidence type="ECO:0000256" key="5">
    <source>
        <dbReference type="ARBA" id="ARBA00023136"/>
    </source>
</evidence>
<comment type="subcellular location">
    <subcellularLocation>
        <location evidence="1">Cell membrane</location>
        <topology evidence="1">Multi-pass membrane protein</topology>
    </subcellularLocation>
</comment>
<feature type="transmembrane region" description="Helical" evidence="7">
    <location>
        <begin position="50"/>
        <end position="69"/>
    </location>
</feature>
<feature type="transmembrane region" description="Helical" evidence="7">
    <location>
        <begin position="452"/>
        <end position="471"/>
    </location>
</feature>
<keyword evidence="3 7" id="KW-0812">Transmembrane</keyword>
<protein>
    <submittedName>
        <fullName evidence="8">Lipopolysaccharide biosynthesis protein</fullName>
    </submittedName>
</protein>
<dbReference type="PANTHER" id="PTHR30250">
    <property type="entry name" value="PST FAMILY PREDICTED COLANIC ACID TRANSPORTER"/>
    <property type="match status" value="1"/>
</dbReference>
<feature type="transmembrane region" description="Helical" evidence="7">
    <location>
        <begin position="114"/>
        <end position="139"/>
    </location>
</feature>
<feature type="transmembrane region" description="Helical" evidence="7">
    <location>
        <begin position="336"/>
        <end position="357"/>
    </location>
</feature>
<gene>
    <name evidence="8" type="ORF">ABZ071_08550</name>
</gene>
<proteinExistence type="predicted"/>
<evidence type="ECO:0000256" key="1">
    <source>
        <dbReference type="ARBA" id="ARBA00004651"/>
    </source>
</evidence>
<feature type="region of interest" description="Disordered" evidence="6">
    <location>
        <begin position="479"/>
        <end position="502"/>
    </location>
</feature>
<keyword evidence="5 7" id="KW-0472">Membrane</keyword>
<evidence type="ECO:0000256" key="6">
    <source>
        <dbReference type="SAM" id="MobiDB-lite"/>
    </source>
</evidence>
<keyword evidence="9" id="KW-1185">Reference proteome</keyword>
<reference evidence="8 9" key="1">
    <citation type="submission" date="2024-06" db="EMBL/GenBank/DDBJ databases">
        <title>The Natural Products Discovery Center: Release of the First 8490 Sequenced Strains for Exploring Actinobacteria Biosynthetic Diversity.</title>
        <authorList>
            <person name="Kalkreuter E."/>
            <person name="Kautsar S.A."/>
            <person name="Yang D."/>
            <person name="Bader C.D."/>
            <person name="Teijaro C.N."/>
            <person name="Fluegel L."/>
            <person name="Davis C.M."/>
            <person name="Simpson J.R."/>
            <person name="Lauterbach L."/>
            <person name="Steele A.D."/>
            <person name="Gui C."/>
            <person name="Meng S."/>
            <person name="Li G."/>
            <person name="Viehrig K."/>
            <person name="Ye F."/>
            <person name="Su P."/>
            <person name="Kiefer A.F."/>
            <person name="Nichols A."/>
            <person name="Cepeda A.J."/>
            <person name="Yan W."/>
            <person name="Fan B."/>
            <person name="Jiang Y."/>
            <person name="Adhikari A."/>
            <person name="Zheng C.-J."/>
            <person name="Schuster L."/>
            <person name="Cowan T.M."/>
            <person name="Smanski M.J."/>
            <person name="Chevrette M.G."/>
            <person name="De Carvalho L.P.S."/>
            <person name="Shen B."/>
        </authorList>
    </citation>
    <scope>NUCLEOTIDE SEQUENCE [LARGE SCALE GENOMIC DNA]</scope>
    <source>
        <strain evidence="8 9">NPDC006286</strain>
    </source>
</reference>
<feature type="transmembrane region" description="Helical" evidence="7">
    <location>
        <begin position="228"/>
        <end position="250"/>
    </location>
</feature>
<feature type="compositionally biased region" description="Polar residues" evidence="6">
    <location>
        <begin position="490"/>
        <end position="502"/>
    </location>
</feature>
<evidence type="ECO:0000313" key="9">
    <source>
        <dbReference type="Proteomes" id="UP001550348"/>
    </source>
</evidence>
<evidence type="ECO:0000256" key="3">
    <source>
        <dbReference type="ARBA" id="ARBA00022692"/>
    </source>
</evidence>
<comment type="caution">
    <text evidence="8">The sequence shown here is derived from an EMBL/GenBank/DDBJ whole genome shotgun (WGS) entry which is preliminary data.</text>
</comment>
<evidence type="ECO:0000256" key="2">
    <source>
        <dbReference type="ARBA" id="ARBA00022475"/>
    </source>
</evidence>
<evidence type="ECO:0000256" key="7">
    <source>
        <dbReference type="SAM" id="Phobius"/>
    </source>
</evidence>
<evidence type="ECO:0000313" key="8">
    <source>
        <dbReference type="EMBL" id="MEU0151962.1"/>
    </source>
</evidence>
<name>A0ABV2VJ32_9ACTN</name>
<accession>A0ABV2VJ32</accession>
<keyword evidence="2" id="KW-1003">Cell membrane</keyword>
<feature type="transmembrane region" description="Helical" evidence="7">
    <location>
        <begin position="427"/>
        <end position="446"/>
    </location>
</feature>
<sequence>MLRRHSGPGASPFYRHVSHLAISTALAQGIAMLTSVFLARLYPPREFGEFSIALSLALIVATAATLRLEMAVPLAEDEREAVVLTATAVIASVLVAVAMLAVLVIHLMVTGHRWSAFGAGAGVWLVPAMVATLGTSAAARMLQSRRERFAAVSGATVLSAAVQGVGQLVAAPLGAGATGLTGGYVAGRAWYSVALLRRSGVLGVRSASEWWSATVKWRRFALLTSPPALLNMISVGAIAPVVAVCYGVTLSGLFAFATRLLTLPAALIGQAVGSVFFPKIAALERDGGDVRLAVERVTTGLVFLSVPTFGFVLLLGPELYVLAFGAEWRNAGSISALLAPWLAASFVSSPLSTLMTVKDRLRSLLLLSGLETALRLGSLASGLLIGSAMIGIGAYSFSGLAISVGYVGWSLRLAGSSLRGWAGSIRSYLLLVGVAYPVLLVARGHLPRPVSMALAVALTAVLLGFAARWLYRYRPGGPEGTPTPSGLSSHSEVTPVTSGASR</sequence>
<dbReference type="Proteomes" id="UP001550348">
    <property type="component" value="Unassembled WGS sequence"/>
</dbReference>
<dbReference type="PANTHER" id="PTHR30250:SF28">
    <property type="entry name" value="POLYSACCHARIDE BIOSYNTHESIS PROTEIN"/>
    <property type="match status" value="1"/>
</dbReference>
<feature type="transmembrane region" description="Helical" evidence="7">
    <location>
        <begin position="20"/>
        <end position="38"/>
    </location>
</feature>
<organism evidence="8 9">
    <name type="scientific">Micromonospora fulviviridis</name>
    <dbReference type="NCBI Taxonomy" id="47860"/>
    <lineage>
        <taxon>Bacteria</taxon>
        <taxon>Bacillati</taxon>
        <taxon>Actinomycetota</taxon>
        <taxon>Actinomycetes</taxon>
        <taxon>Micromonosporales</taxon>
        <taxon>Micromonosporaceae</taxon>
        <taxon>Micromonospora</taxon>
    </lineage>
</organism>
<keyword evidence="4 7" id="KW-1133">Transmembrane helix</keyword>
<dbReference type="InterPro" id="IPR050833">
    <property type="entry name" value="Poly_Biosynth_Transport"/>
</dbReference>
<evidence type="ECO:0000256" key="4">
    <source>
        <dbReference type="ARBA" id="ARBA00022989"/>
    </source>
</evidence>
<dbReference type="RefSeq" id="WP_355663953.1">
    <property type="nucleotide sequence ID" value="NZ_JBEXRX010000015.1"/>
</dbReference>
<dbReference type="EMBL" id="JBEXRX010000015">
    <property type="protein sequence ID" value="MEU0151962.1"/>
    <property type="molecule type" value="Genomic_DNA"/>
</dbReference>
<dbReference type="Pfam" id="PF13440">
    <property type="entry name" value="Polysacc_synt_3"/>
    <property type="match status" value="1"/>
</dbReference>
<feature type="transmembrane region" description="Helical" evidence="7">
    <location>
        <begin position="392"/>
        <end position="415"/>
    </location>
</feature>